<dbReference type="RefSeq" id="WP_110201190.1">
    <property type="nucleotide sequence ID" value="NZ_QICH01000002.1"/>
</dbReference>
<sequence>MKFLKNFLIVIAVLAIALVIVGFFLPKMVHVERSIVINASQDKVFQQVNSFEDYNSWSPWYKLDPEAKYEYSGPDSGVGAMMSWDSEDSQVGSGSQKIIESQYPSLVKSELLFGEDPNPAYATFVLEELGPKETKVTWSFDADFGDNIIGRYFGLMMDSMLGPSYEEGLESLKAEIEK</sequence>
<comment type="caution">
    <text evidence="2">The sequence shown here is derived from an EMBL/GenBank/DDBJ whole genome shotgun (WGS) entry which is preliminary data.</text>
</comment>
<dbReference type="Gene3D" id="3.30.530.20">
    <property type="match status" value="1"/>
</dbReference>
<name>A0A318D2D3_9GAMM</name>
<dbReference type="Pfam" id="PF10604">
    <property type="entry name" value="Polyketide_cyc2"/>
    <property type="match status" value="1"/>
</dbReference>
<feature type="transmembrane region" description="Helical" evidence="1">
    <location>
        <begin position="6"/>
        <end position="25"/>
    </location>
</feature>
<proteinExistence type="predicted"/>
<gene>
    <name evidence="2" type="ORF">DL796_08120</name>
</gene>
<evidence type="ECO:0000313" key="3">
    <source>
        <dbReference type="Proteomes" id="UP000247689"/>
    </source>
</evidence>
<dbReference type="CDD" id="cd07818">
    <property type="entry name" value="SRPBCC_1"/>
    <property type="match status" value="1"/>
</dbReference>
<dbReference type="OrthoDB" id="5293446at2"/>
<organism evidence="2 3">
    <name type="scientific">Kangiella spongicola</name>
    <dbReference type="NCBI Taxonomy" id="796379"/>
    <lineage>
        <taxon>Bacteria</taxon>
        <taxon>Pseudomonadati</taxon>
        <taxon>Pseudomonadota</taxon>
        <taxon>Gammaproteobacteria</taxon>
        <taxon>Kangiellales</taxon>
        <taxon>Kangiellaceae</taxon>
        <taxon>Kangiella</taxon>
    </lineage>
</organism>
<dbReference type="InterPro" id="IPR023393">
    <property type="entry name" value="START-like_dom_sf"/>
</dbReference>
<protein>
    <recommendedName>
        <fullName evidence="4">Polyketide cyclase</fullName>
    </recommendedName>
</protein>
<keyword evidence="1" id="KW-1133">Transmembrane helix</keyword>
<evidence type="ECO:0000256" key="1">
    <source>
        <dbReference type="SAM" id="Phobius"/>
    </source>
</evidence>
<keyword evidence="3" id="KW-1185">Reference proteome</keyword>
<keyword evidence="1" id="KW-0472">Membrane</keyword>
<dbReference type="SUPFAM" id="SSF55961">
    <property type="entry name" value="Bet v1-like"/>
    <property type="match status" value="1"/>
</dbReference>
<evidence type="ECO:0008006" key="4">
    <source>
        <dbReference type="Google" id="ProtNLM"/>
    </source>
</evidence>
<evidence type="ECO:0000313" key="2">
    <source>
        <dbReference type="EMBL" id="PXF63386.1"/>
    </source>
</evidence>
<dbReference type="InterPro" id="IPR019587">
    <property type="entry name" value="Polyketide_cyclase/dehydratase"/>
</dbReference>
<accession>A0A318D2D3</accession>
<keyword evidence="1" id="KW-0812">Transmembrane</keyword>
<reference evidence="2 3" key="1">
    <citation type="submission" date="2018-05" db="EMBL/GenBank/DDBJ databases">
        <title>Kangiella spongicola genome sequence.</title>
        <authorList>
            <person name="Maclea K.S."/>
            <person name="Goen A.E."/>
            <person name="Kelley C."/>
            <person name="Underriner A."/>
            <person name="Silverwood T."/>
            <person name="Trachtenberg A.M."/>
        </authorList>
    </citation>
    <scope>NUCLEOTIDE SEQUENCE [LARGE SCALE GENOMIC DNA]</scope>
    <source>
        <strain evidence="2 3">ATCC BAA-2076</strain>
    </source>
</reference>
<dbReference type="AlphaFoldDB" id="A0A318D2D3"/>
<dbReference type="EMBL" id="QICH01000002">
    <property type="protein sequence ID" value="PXF63386.1"/>
    <property type="molecule type" value="Genomic_DNA"/>
</dbReference>
<dbReference type="Proteomes" id="UP000247689">
    <property type="component" value="Unassembled WGS sequence"/>
</dbReference>